<comment type="caution">
    <text evidence="2">The sequence shown here is derived from an EMBL/GenBank/DDBJ whole genome shotgun (WGS) entry which is preliminary data.</text>
</comment>
<evidence type="ECO:0000313" key="3">
    <source>
        <dbReference type="Proteomes" id="UP000480425"/>
    </source>
</evidence>
<dbReference type="Gene3D" id="1.10.3670.10">
    <property type="entry name" value="Putative xylanase like domain"/>
    <property type="match status" value="1"/>
</dbReference>
<keyword evidence="1" id="KW-0732">Signal</keyword>
<proteinExistence type="predicted"/>
<dbReference type="Gene3D" id="2.30.260.10">
    <property type="entry name" value="putative xylanase like domain"/>
    <property type="match status" value="1"/>
</dbReference>
<evidence type="ECO:0000313" key="2">
    <source>
        <dbReference type="EMBL" id="MQN80369.1"/>
    </source>
</evidence>
<sequence length="286" mass="32670">MKILKRVSVLVLAVLSLMPSMAKSGVVYQRQDSIRIVNLLKQAKALKTKPANWMLWFGKQFVGIPYVGGTLDRTKEEVLIVNTRELDCTTYVEMVTALTMCAQKHETSFASFCKHLKHVRYVGGEVSYMKRQHYFTIWMDDNEKEGIVRNIAPNPPFTAIQTVNVNWMSTHTSSYKMLSAHPEWKAGIRQLEQSVNGKKYRYVPKSTIANNQIFRKAIHDGDIIVIVTNKKGLDTTHIGLASWHKDGLHLLNASSIHKKVIDEPMTLYTYMQKHPVQIGIRVCRVL</sequence>
<feature type="signal peptide" evidence="1">
    <location>
        <begin position="1"/>
        <end position="22"/>
    </location>
</feature>
<dbReference type="AlphaFoldDB" id="A0A6G1TZM1"/>
<gene>
    <name evidence="2" type="ORF">F7D73_05285</name>
</gene>
<name>A0A6G1TZM1_9BACT</name>
<dbReference type="Proteomes" id="UP000480425">
    <property type="component" value="Unassembled WGS sequence"/>
</dbReference>
<dbReference type="InterPro" id="IPR010846">
    <property type="entry name" value="AmiA-like"/>
</dbReference>
<dbReference type="SUPFAM" id="SSF54001">
    <property type="entry name" value="Cysteine proteinases"/>
    <property type="match status" value="1"/>
</dbReference>
<dbReference type="EMBL" id="VZCB01000046">
    <property type="protein sequence ID" value="MQN80369.1"/>
    <property type="molecule type" value="Genomic_DNA"/>
</dbReference>
<dbReference type="InterPro" id="IPR038765">
    <property type="entry name" value="Papain-like_cys_pep_sf"/>
</dbReference>
<feature type="chain" id="PRO_5026104762" evidence="1">
    <location>
        <begin position="23"/>
        <end position="286"/>
    </location>
</feature>
<evidence type="ECO:0000256" key="1">
    <source>
        <dbReference type="SAM" id="SignalP"/>
    </source>
</evidence>
<reference evidence="2 3" key="1">
    <citation type="submission" date="2019-09" db="EMBL/GenBank/DDBJ databases">
        <title>Distinct polysaccharide growth profiles of human intestinal Prevotella copri isolates.</title>
        <authorList>
            <person name="Fehlner-Peach H."/>
            <person name="Magnabosco C."/>
            <person name="Raghavan V."/>
            <person name="Scher J.U."/>
            <person name="Tett A."/>
            <person name="Cox L.M."/>
            <person name="Gottsegen C."/>
            <person name="Watters A."/>
            <person name="Wiltshire- Gordon J.D."/>
            <person name="Segata N."/>
            <person name="Bonneau R."/>
            <person name="Littman D.R."/>
        </authorList>
    </citation>
    <scope>NUCLEOTIDE SEQUENCE [LARGE SCALE GENOMIC DNA]</scope>
    <source>
        <strain evidence="3">iA622</strain>
    </source>
</reference>
<organism evidence="2 3">
    <name type="scientific">Segatella copri</name>
    <dbReference type="NCBI Taxonomy" id="165179"/>
    <lineage>
        <taxon>Bacteria</taxon>
        <taxon>Pseudomonadati</taxon>
        <taxon>Bacteroidota</taxon>
        <taxon>Bacteroidia</taxon>
        <taxon>Bacteroidales</taxon>
        <taxon>Prevotellaceae</taxon>
        <taxon>Segatella</taxon>
    </lineage>
</organism>
<dbReference type="Pfam" id="PF07313">
    <property type="entry name" value="AmiA-like"/>
    <property type="match status" value="1"/>
</dbReference>
<protein>
    <submittedName>
        <fullName evidence="2">DUF1460 domain-containing protein</fullName>
    </submittedName>
</protein>
<accession>A0A6G1TZM1</accession>
<dbReference type="OrthoDB" id="1409585at2"/>